<gene>
    <name evidence="2" type="ORF">CYNAS_LOCUS5997</name>
</gene>
<evidence type="ECO:0000313" key="3">
    <source>
        <dbReference type="Proteomes" id="UP001176961"/>
    </source>
</evidence>
<feature type="compositionally biased region" description="Polar residues" evidence="1">
    <location>
        <begin position="31"/>
        <end position="44"/>
    </location>
</feature>
<organism evidence="2 3">
    <name type="scientific">Cylicocyclus nassatus</name>
    <name type="common">Nematode worm</name>
    <dbReference type="NCBI Taxonomy" id="53992"/>
    <lineage>
        <taxon>Eukaryota</taxon>
        <taxon>Metazoa</taxon>
        <taxon>Ecdysozoa</taxon>
        <taxon>Nematoda</taxon>
        <taxon>Chromadorea</taxon>
        <taxon>Rhabditida</taxon>
        <taxon>Rhabditina</taxon>
        <taxon>Rhabditomorpha</taxon>
        <taxon>Strongyloidea</taxon>
        <taxon>Strongylidae</taxon>
        <taxon>Cylicocyclus</taxon>
    </lineage>
</organism>
<protein>
    <submittedName>
        <fullName evidence="2">Uncharacterized protein</fullName>
    </submittedName>
</protein>
<keyword evidence="3" id="KW-1185">Reference proteome</keyword>
<proteinExistence type="predicted"/>
<feature type="region of interest" description="Disordered" evidence="1">
    <location>
        <begin position="1"/>
        <end position="52"/>
    </location>
</feature>
<dbReference type="Proteomes" id="UP001176961">
    <property type="component" value="Unassembled WGS sequence"/>
</dbReference>
<evidence type="ECO:0000313" key="2">
    <source>
        <dbReference type="EMBL" id="CAJ0594014.1"/>
    </source>
</evidence>
<comment type="caution">
    <text evidence="2">The sequence shown here is derived from an EMBL/GenBank/DDBJ whole genome shotgun (WGS) entry which is preliminary data.</text>
</comment>
<sequence>MQREEEPGTSYDHKEEDALERESSAIDVMQAESTPKSQAIQSFEASKAAKQGGPVDTVFKTAANVELIFCHEMDDQAPGYYKKDYIVPKKQKKKRQEKVDIEFKYYRKLDGRKHTLLKEFEEHF</sequence>
<accession>A0AA36GL05</accession>
<dbReference type="EMBL" id="CATQJL010000112">
    <property type="protein sequence ID" value="CAJ0594014.1"/>
    <property type="molecule type" value="Genomic_DNA"/>
</dbReference>
<name>A0AA36GL05_CYLNA</name>
<reference evidence="2" key="1">
    <citation type="submission" date="2023-07" db="EMBL/GenBank/DDBJ databases">
        <authorList>
            <consortium name="CYATHOMIX"/>
        </authorList>
    </citation>
    <scope>NUCLEOTIDE SEQUENCE</scope>
    <source>
        <strain evidence="2">N/A</strain>
    </source>
</reference>
<feature type="compositionally biased region" description="Basic and acidic residues" evidence="1">
    <location>
        <begin position="1"/>
        <end position="24"/>
    </location>
</feature>
<dbReference type="AlphaFoldDB" id="A0AA36GL05"/>
<evidence type="ECO:0000256" key="1">
    <source>
        <dbReference type="SAM" id="MobiDB-lite"/>
    </source>
</evidence>